<dbReference type="Gene3D" id="1.10.60.10">
    <property type="entry name" value="Iron dependent repressor, metal binding and dimerisation domain"/>
    <property type="match status" value="1"/>
</dbReference>
<reference evidence="6" key="2">
    <citation type="submission" date="2021-04" db="EMBL/GenBank/DDBJ databases">
        <authorList>
            <person name="Gilroy R."/>
        </authorList>
    </citation>
    <scope>NUCLEOTIDE SEQUENCE</scope>
    <source>
        <strain evidence="6">CHK188-11489</strain>
    </source>
</reference>
<dbReference type="InterPro" id="IPR050536">
    <property type="entry name" value="DtxR_MntR_Metal-Reg"/>
</dbReference>
<feature type="domain" description="HTH dtxR-type" evidence="5">
    <location>
        <begin position="1"/>
        <end position="64"/>
    </location>
</feature>
<dbReference type="PANTHER" id="PTHR33238:SF7">
    <property type="entry name" value="IRON-DEPENDENT TRANSCRIPTIONAL REGULATOR"/>
    <property type="match status" value="1"/>
</dbReference>
<dbReference type="AlphaFoldDB" id="A0A9D2FJ62"/>
<dbReference type="Pfam" id="PF02742">
    <property type="entry name" value="Fe_dep_repr_C"/>
    <property type="match status" value="1"/>
</dbReference>
<gene>
    <name evidence="6" type="ORF">H9724_02400</name>
</gene>
<comment type="caution">
    <text evidence="6">The sequence shown here is derived from an EMBL/GenBank/DDBJ whole genome shotgun (WGS) entry which is preliminary data.</text>
</comment>
<organism evidence="6 7">
    <name type="scientific">Candidatus Gemmiger avistercoris</name>
    <dbReference type="NCBI Taxonomy" id="2838606"/>
    <lineage>
        <taxon>Bacteria</taxon>
        <taxon>Bacillati</taxon>
        <taxon>Bacillota</taxon>
        <taxon>Clostridia</taxon>
        <taxon>Eubacteriales</taxon>
        <taxon>Gemmiger</taxon>
    </lineage>
</organism>
<dbReference type="InterPro" id="IPR022689">
    <property type="entry name" value="Iron_dep_repressor"/>
</dbReference>
<dbReference type="GO" id="GO:0003700">
    <property type="term" value="F:DNA-binding transcription factor activity"/>
    <property type="evidence" value="ECO:0007669"/>
    <property type="project" value="InterPro"/>
</dbReference>
<dbReference type="Proteomes" id="UP000824105">
    <property type="component" value="Unassembled WGS sequence"/>
</dbReference>
<keyword evidence="2" id="KW-0805">Transcription regulation</keyword>
<sequence length="130" mass="14661">MKIHESAEDYLEKILMLQEQKGSVRSIDIAVAMGFSKPSVSVAMKNLRENGYISMDGDGYIHLEEPGLAIARRIYDRHRKLTAFFVALGVDPDVAAHDACKIEHDLSEETYSKMIAFAERQTAQDETQQQ</sequence>
<evidence type="ECO:0000256" key="4">
    <source>
        <dbReference type="ARBA" id="ARBA00023163"/>
    </source>
</evidence>
<evidence type="ECO:0000313" key="7">
    <source>
        <dbReference type="Proteomes" id="UP000824105"/>
    </source>
</evidence>
<name>A0A9D2FJ62_9FIRM</name>
<dbReference type="Pfam" id="PF01325">
    <property type="entry name" value="Fe_dep_repress"/>
    <property type="match status" value="1"/>
</dbReference>
<dbReference type="GO" id="GO:0046983">
    <property type="term" value="F:protein dimerization activity"/>
    <property type="evidence" value="ECO:0007669"/>
    <property type="project" value="InterPro"/>
</dbReference>
<evidence type="ECO:0000313" key="6">
    <source>
        <dbReference type="EMBL" id="HIZ61605.1"/>
    </source>
</evidence>
<proteinExistence type="inferred from homology"/>
<dbReference type="InterPro" id="IPR036390">
    <property type="entry name" value="WH_DNA-bd_sf"/>
</dbReference>
<dbReference type="SMART" id="SM00529">
    <property type="entry name" value="HTH_DTXR"/>
    <property type="match status" value="1"/>
</dbReference>
<dbReference type="InterPro" id="IPR001367">
    <property type="entry name" value="Fe_dep_repressor"/>
</dbReference>
<dbReference type="PANTHER" id="PTHR33238">
    <property type="entry name" value="IRON (METAL) DEPENDENT REPRESSOR, DTXR FAMILY"/>
    <property type="match status" value="1"/>
</dbReference>
<dbReference type="InterPro" id="IPR036388">
    <property type="entry name" value="WH-like_DNA-bd_sf"/>
</dbReference>
<accession>A0A9D2FJ62</accession>
<dbReference type="GO" id="GO:0046914">
    <property type="term" value="F:transition metal ion binding"/>
    <property type="evidence" value="ECO:0007669"/>
    <property type="project" value="InterPro"/>
</dbReference>
<dbReference type="GO" id="GO:0003677">
    <property type="term" value="F:DNA binding"/>
    <property type="evidence" value="ECO:0007669"/>
    <property type="project" value="UniProtKB-KW"/>
</dbReference>
<evidence type="ECO:0000256" key="1">
    <source>
        <dbReference type="ARBA" id="ARBA00007871"/>
    </source>
</evidence>
<dbReference type="InterPro" id="IPR036421">
    <property type="entry name" value="Fe_dep_repressor_sf"/>
</dbReference>
<dbReference type="SUPFAM" id="SSF46785">
    <property type="entry name" value="Winged helix' DNA-binding domain"/>
    <property type="match status" value="1"/>
</dbReference>
<dbReference type="SUPFAM" id="SSF47979">
    <property type="entry name" value="Iron-dependent repressor protein, dimerization domain"/>
    <property type="match status" value="1"/>
</dbReference>
<dbReference type="EMBL" id="DXBF01000018">
    <property type="protein sequence ID" value="HIZ61605.1"/>
    <property type="molecule type" value="Genomic_DNA"/>
</dbReference>
<dbReference type="InterPro" id="IPR022687">
    <property type="entry name" value="HTH_DTXR"/>
</dbReference>
<comment type="similarity">
    <text evidence="1">Belongs to the DtxR/MntR family.</text>
</comment>
<evidence type="ECO:0000256" key="2">
    <source>
        <dbReference type="ARBA" id="ARBA00023015"/>
    </source>
</evidence>
<dbReference type="PROSITE" id="PS50944">
    <property type="entry name" value="HTH_DTXR"/>
    <property type="match status" value="1"/>
</dbReference>
<reference evidence="6" key="1">
    <citation type="journal article" date="2021" name="PeerJ">
        <title>Extensive microbial diversity within the chicken gut microbiome revealed by metagenomics and culture.</title>
        <authorList>
            <person name="Gilroy R."/>
            <person name="Ravi A."/>
            <person name="Getino M."/>
            <person name="Pursley I."/>
            <person name="Horton D.L."/>
            <person name="Alikhan N.F."/>
            <person name="Baker D."/>
            <person name="Gharbi K."/>
            <person name="Hall N."/>
            <person name="Watson M."/>
            <person name="Adriaenssens E.M."/>
            <person name="Foster-Nyarko E."/>
            <person name="Jarju S."/>
            <person name="Secka A."/>
            <person name="Antonio M."/>
            <person name="Oren A."/>
            <person name="Chaudhuri R.R."/>
            <person name="La Ragione R."/>
            <person name="Hildebrand F."/>
            <person name="Pallen M.J."/>
        </authorList>
    </citation>
    <scope>NUCLEOTIDE SEQUENCE</scope>
    <source>
        <strain evidence="6">CHK188-11489</strain>
    </source>
</reference>
<evidence type="ECO:0000259" key="5">
    <source>
        <dbReference type="PROSITE" id="PS50944"/>
    </source>
</evidence>
<protein>
    <submittedName>
        <fullName evidence="6">Metal-dependent transcriptional regulator</fullName>
    </submittedName>
</protein>
<keyword evidence="4" id="KW-0804">Transcription</keyword>
<keyword evidence="3" id="KW-0238">DNA-binding</keyword>
<evidence type="ECO:0000256" key="3">
    <source>
        <dbReference type="ARBA" id="ARBA00023125"/>
    </source>
</evidence>
<dbReference type="Gene3D" id="1.10.10.10">
    <property type="entry name" value="Winged helix-like DNA-binding domain superfamily/Winged helix DNA-binding domain"/>
    <property type="match status" value="1"/>
</dbReference>